<evidence type="ECO:0000256" key="4">
    <source>
        <dbReference type="ARBA" id="ARBA00037345"/>
    </source>
</evidence>
<evidence type="ECO:0000259" key="5">
    <source>
        <dbReference type="PROSITE" id="PS01124"/>
    </source>
</evidence>
<dbReference type="Gene3D" id="1.10.10.60">
    <property type="entry name" value="Homeodomain-like"/>
    <property type="match status" value="1"/>
</dbReference>
<organism evidence="6 7">
    <name type="scientific">Atopomonas hussainii</name>
    <dbReference type="NCBI Taxonomy" id="1429083"/>
    <lineage>
        <taxon>Bacteria</taxon>
        <taxon>Pseudomonadati</taxon>
        <taxon>Pseudomonadota</taxon>
        <taxon>Gammaproteobacteria</taxon>
        <taxon>Pseudomonadales</taxon>
        <taxon>Pseudomonadaceae</taxon>
        <taxon>Atopomonas</taxon>
    </lineage>
</organism>
<dbReference type="PROSITE" id="PS01124">
    <property type="entry name" value="HTH_ARAC_FAMILY_2"/>
    <property type="match status" value="1"/>
</dbReference>
<feature type="domain" description="HTH araC/xylS-type" evidence="5">
    <location>
        <begin position="78"/>
        <end position="174"/>
    </location>
</feature>
<dbReference type="Proteomes" id="UP000185766">
    <property type="component" value="Unassembled WGS sequence"/>
</dbReference>
<sequence>MTLSAGTRLAGIHLTPASGHALIAHSFPQPTALPLASPLAQQLDRLYRTLCQQTDSAAMLDILQAWSASGLTPQQPIPKAIQRALACIGNDIPAGALDQHTGMSQRQLERLFSHWLNMTPKFYQRIARVNKAVQMLAQPQPSSLAEIAHACAFSDQAHMTREFRAITHKTPGNW</sequence>
<comment type="function">
    <text evidence="4">Regulatory protein of the TOL plasmid xyl operons. XylS activates the xylXYZLTEGFJQKIH operon required for the degradation of toluene, m-xylene and p-xylene.</text>
</comment>
<protein>
    <submittedName>
        <fullName evidence="6">Helix-turn-helix domain-containing protein</fullName>
    </submittedName>
</protein>
<dbReference type="RefSeq" id="WP_175474921.1">
    <property type="nucleotide sequence ID" value="NZ_FOAS01000020.1"/>
</dbReference>
<proteinExistence type="predicted"/>
<dbReference type="STRING" id="1429083.GCA_001885685_02577"/>
<evidence type="ECO:0000256" key="1">
    <source>
        <dbReference type="ARBA" id="ARBA00023015"/>
    </source>
</evidence>
<dbReference type="InterPro" id="IPR009057">
    <property type="entry name" value="Homeodomain-like_sf"/>
</dbReference>
<evidence type="ECO:0000313" key="7">
    <source>
        <dbReference type="Proteomes" id="UP000185766"/>
    </source>
</evidence>
<dbReference type="GO" id="GO:0003700">
    <property type="term" value="F:DNA-binding transcription factor activity"/>
    <property type="evidence" value="ECO:0007669"/>
    <property type="project" value="InterPro"/>
</dbReference>
<dbReference type="AlphaFoldDB" id="A0A1H7ST05"/>
<name>A0A1H7ST05_9GAMM</name>
<dbReference type="GO" id="GO:0043565">
    <property type="term" value="F:sequence-specific DNA binding"/>
    <property type="evidence" value="ECO:0007669"/>
    <property type="project" value="InterPro"/>
</dbReference>
<accession>A0A1H7ST05</accession>
<reference evidence="6 7" key="1">
    <citation type="submission" date="2016-10" db="EMBL/GenBank/DDBJ databases">
        <authorList>
            <person name="de Groot N.N."/>
        </authorList>
    </citation>
    <scope>NUCLEOTIDE SEQUENCE [LARGE SCALE GENOMIC DNA]</scope>
    <source>
        <strain evidence="6 7">JCM 19513</strain>
    </source>
</reference>
<dbReference type="SMART" id="SM00342">
    <property type="entry name" value="HTH_ARAC"/>
    <property type="match status" value="1"/>
</dbReference>
<dbReference type="InterPro" id="IPR018060">
    <property type="entry name" value="HTH_AraC"/>
</dbReference>
<dbReference type="SUPFAM" id="SSF46689">
    <property type="entry name" value="Homeodomain-like"/>
    <property type="match status" value="1"/>
</dbReference>
<keyword evidence="2" id="KW-0238">DNA-binding</keyword>
<keyword evidence="7" id="KW-1185">Reference proteome</keyword>
<dbReference type="EMBL" id="FOAS01000020">
    <property type="protein sequence ID" value="SEL75750.1"/>
    <property type="molecule type" value="Genomic_DNA"/>
</dbReference>
<evidence type="ECO:0000256" key="3">
    <source>
        <dbReference type="ARBA" id="ARBA00023163"/>
    </source>
</evidence>
<keyword evidence="1" id="KW-0805">Transcription regulation</keyword>
<dbReference type="InterPro" id="IPR050204">
    <property type="entry name" value="AraC_XylS_family_regulators"/>
</dbReference>
<dbReference type="Pfam" id="PF12833">
    <property type="entry name" value="HTH_18"/>
    <property type="match status" value="1"/>
</dbReference>
<dbReference type="PANTHER" id="PTHR46796">
    <property type="entry name" value="HTH-TYPE TRANSCRIPTIONAL ACTIVATOR RHAS-RELATED"/>
    <property type="match status" value="1"/>
</dbReference>
<evidence type="ECO:0000256" key="2">
    <source>
        <dbReference type="ARBA" id="ARBA00023125"/>
    </source>
</evidence>
<keyword evidence="3" id="KW-0804">Transcription</keyword>
<gene>
    <name evidence="6" type="ORF">SAMN05216214_12057</name>
</gene>
<evidence type="ECO:0000313" key="6">
    <source>
        <dbReference type="EMBL" id="SEL75750.1"/>
    </source>
</evidence>